<accession>A0A1U7CP90</accession>
<evidence type="ECO:0000256" key="4">
    <source>
        <dbReference type="ARBA" id="ARBA00023136"/>
    </source>
</evidence>
<keyword evidence="4 5" id="KW-0472">Membrane</keyword>
<proteinExistence type="predicted"/>
<reference evidence="7" key="1">
    <citation type="submission" date="2016-12" db="EMBL/GenBank/DDBJ databases">
        <title>Comparative genomics of four Isosphaeraceae planctomycetes: a common pool of plasmids and glycoside hydrolase genes.</title>
        <authorList>
            <person name="Ivanova A."/>
        </authorList>
    </citation>
    <scope>NUCLEOTIDE SEQUENCE [LARGE SCALE GENOMIC DNA]</scope>
    <source>
        <strain evidence="7">PX4</strain>
    </source>
</reference>
<dbReference type="EMBL" id="CP019082">
    <property type="protein sequence ID" value="APW60747.1"/>
    <property type="molecule type" value="Genomic_DNA"/>
</dbReference>
<sequence>MKMMTNPIPKWQLVTGWVLSGILALVFLPSAFFKIAQPKGFIEEWSKNYPAASALPLGVIELTLFVLYLFPKTRYLGGLLMLAYLGGAVATHVHAEDGMFFVPVIIGVIAWLGLYLRDQKLRTLVPLVAE</sequence>
<keyword evidence="7" id="KW-1185">Reference proteome</keyword>
<evidence type="ECO:0000256" key="2">
    <source>
        <dbReference type="ARBA" id="ARBA00022692"/>
    </source>
</evidence>
<name>A0A1U7CP90_9BACT</name>
<keyword evidence="2 5" id="KW-0812">Transmembrane</keyword>
<evidence type="ECO:0000256" key="1">
    <source>
        <dbReference type="ARBA" id="ARBA00004141"/>
    </source>
</evidence>
<dbReference type="GO" id="GO:0016020">
    <property type="term" value="C:membrane"/>
    <property type="evidence" value="ECO:0007669"/>
    <property type="project" value="UniProtKB-SubCell"/>
</dbReference>
<dbReference type="InterPro" id="IPR032808">
    <property type="entry name" value="DoxX"/>
</dbReference>
<dbReference type="Proteomes" id="UP000186309">
    <property type="component" value="Chromosome"/>
</dbReference>
<evidence type="ECO:0000256" key="3">
    <source>
        <dbReference type="ARBA" id="ARBA00022989"/>
    </source>
</evidence>
<gene>
    <name evidence="6" type="ORF">BSF38_02235</name>
</gene>
<dbReference type="KEGG" id="pbor:BSF38_02235"/>
<organism evidence="6 7">
    <name type="scientific">Paludisphaera borealis</name>
    <dbReference type="NCBI Taxonomy" id="1387353"/>
    <lineage>
        <taxon>Bacteria</taxon>
        <taxon>Pseudomonadati</taxon>
        <taxon>Planctomycetota</taxon>
        <taxon>Planctomycetia</taxon>
        <taxon>Isosphaerales</taxon>
        <taxon>Isosphaeraceae</taxon>
        <taxon>Paludisphaera</taxon>
    </lineage>
</organism>
<comment type="subcellular location">
    <subcellularLocation>
        <location evidence="1">Membrane</location>
        <topology evidence="1">Multi-pass membrane protein</topology>
    </subcellularLocation>
</comment>
<dbReference type="STRING" id="1387353.BSF38_02235"/>
<keyword evidence="3 5" id="KW-1133">Transmembrane helix</keyword>
<evidence type="ECO:0008006" key="8">
    <source>
        <dbReference type="Google" id="ProtNLM"/>
    </source>
</evidence>
<dbReference type="Pfam" id="PF13564">
    <property type="entry name" value="DoxX_2"/>
    <property type="match status" value="1"/>
</dbReference>
<dbReference type="AlphaFoldDB" id="A0A1U7CP90"/>
<feature type="transmembrane region" description="Helical" evidence="5">
    <location>
        <begin position="99"/>
        <end position="116"/>
    </location>
</feature>
<feature type="transmembrane region" description="Helical" evidence="5">
    <location>
        <begin position="75"/>
        <end position="93"/>
    </location>
</feature>
<evidence type="ECO:0000256" key="5">
    <source>
        <dbReference type="SAM" id="Phobius"/>
    </source>
</evidence>
<evidence type="ECO:0000313" key="6">
    <source>
        <dbReference type="EMBL" id="APW60747.1"/>
    </source>
</evidence>
<protein>
    <recommendedName>
        <fullName evidence="8">DoxX family protein</fullName>
    </recommendedName>
</protein>
<evidence type="ECO:0000313" key="7">
    <source>
        <dbReference type="Proteomes" id="UP000186309"/>
    </source>
</evidence>
<feature type="transmembrane region" description="Helical" evidence="5">
    <location>
        <begin position="49"/>
        <end position="70"/>
    </location>
</feature>